<gene>
    <name evidence="3" type="ORF">SAMN04489835_1319</name>
</gene>
<protein>
    <submittedName>
        <fullName evidence="3">Uncharacterized protein</fullName>
    </submittedName>
</protein>
<dbReference type="Proteomes" id="UP000182915">
    <property type="component" value="Chromosome I"/>
</dbReference>
<reference evidence="4" key="1">
    <citation type="submission" date="2016-10" db="EMBL/GenBank/DDBJ databases">
        <authorList>
            <person name="Varghese N."/>
            <person name="Submissions S."/>
        </authorList>
    </citation>
    <scope>NUCLEOTIDE SEQUENCE [LARGE SCALE GENOMIC DNA]</scope>
    <source>
        <strain evidence="4">DSM 45405</strain>
    </source>
</reference>
<feature type="region of interest" description="Disordered" evidence="1">
    <location>
        <begin position="15"/>
        <end position="50"/>
    </location>
</feature>
<feature type="chain" id="PRO_5039157724" evidence="2">
    <location>
        <begin position="19"/>
        <end position="140"/>
    </location>
</feature>
<accession>A0A1H6J032</accession>
<dbReference type="EMBL" id="LT629971">
    <property type="protein sequence ID" value="SEH55153.1"/>
    <property type="molecule type" value="Genomic_DNA"/>
</dbReference>
<evidence type="ECO:0000313" key="4">
    <source>
        <dbReference type="Proteomes" id="UP000182915"/>
    </source>
</evidence>
<dbReference type="AlphaFoldDB" id="A0A1H6J032"/>
<dbReference type="STRING" id="370526.SAMN04489835_1319"/>
<organism evidence="3 4">
    <name type="scientific">Mycolicibacterium rutilum</name>
    <name type="common">Mycobacterium rutilum</name>
    <dbReference type="NCBI Taxonomy" id="370526"/>
    <lineage>
        <taxon>Bacteria</taxon>
        <taxon>Bacillati</taxon>
        <taxon>Actinomycetota</taxon>
        <taxon>Actinomycetes</taxon>
        <taxon>Mycobacteriales</taxon>
        <taxon>Mycobacteriaceae</taxon>
        <taxon>Mycolicibacterium</taxon>
    </lineage>
</organism>
<evidence type="ECO:0000256" key="2">
    <source>
        <dbReference type="SAM" id="SignalP"/>
    </source>
</evidence>
<evidence type="ECO:0000313" key="3">
    <source>
        <dbReference type="EMBL" id="SEH55153.1"/>
    </source>
</evidence>
<keyword evidence="2" id="KW-0732">Signal</keyword>
<feature type="signal peptide" evidence="2">
    <location>
        <begin position="1"/>
        <end position="18"/>
    </location>
</feature>
<sequence>MSVAVLAAALVGCGSSNAPSETAAPEASSGAAPGLPAAPAPAPTTSSAPAVDGTVVDINIAGGKVTPTNGQAQGTVGKPIVLKVDSDVSDSLHVHSVPEHTFQVEPRPDQQFEFTVDVPGQVDIELHDLNRTVATIQVRP</sequence>
<name>A0A1H6J032_MYCRU</name>
<feature type="compositionally biased region" description="Low complexity" evidence="1">
    <location>
        <begin position="15"/>
        <end position="35"/>
    </location>
</feature>
<evidence type="ECO:0000256" key="1">
    <source>
        <dbReference type="SAM" id="MobiDB-lite"/>
    </source>
</evidence>
<keyword evidence="4" id="KW-1185">Reference proteome</keyword>
<proteinExistence type="predicted"/>